<protein>
    <submittedName>
        <fullName evidence="2">Uncharacterized protein</fullName>
    </submittedName>
</protein>
<dbReference type="Proteomes" id="UP000298030">
    <property type="component" value="Unassembled WGS sequence"/>
</dbReference>
<dbReference type="EMBL" id="QPFP01000055">
    <property type="protein sequence ID" value="TEB25566.1"/>
    <property type="molecule type" value="Genomic_DNA"/>
</dbReference>
<comment type="caution">
    <text evidence="2">The sequence shown here is derived from an EMBL/GenBank/DDBJ whole genome shotgun (WGS) entry which is preliminary data.</text>
</comment>
<sequence>MYSTRRGPRDHPSVNPRPLGRAEMSGGKEPGGPTYVTDGLTSGATGPSPEHRGAPRREGCDAEWEGATRVGMWGPSRMKKQLASHVRMLNFLFGPLQEAPSKVREANEKQGSIRELLPGTVNGPCWCCSGGPSTESPATPGWVGRVGKWPEYTYRSGSRFSHLSAR</sequence>
<keyword evidence="3" id="KW-1185">Reference proteome</keyword>
<feature type="region of interest" description="Disordered" evidence="1">
    <location>
        <begin position="1"/>
        <end position="61"/>
    </location>
</feature>
<name>A0A4Y7SUM3_COPMI</name>
<evidence type="ECO:0000313" key="3">
    <source>
        <dbReference type="Proteomes" id="UP000298030"/>
    </source>
</evidence>
<organism evidence="2 3">
    <name type="scientific">Coprinellus micaceus</name>
    <name type="common">Glistening ink-cap mushroom</name>
    <name type="synonym">Coprinus micaceus</name>
    <dbReference type="NCBI Taxonomy" id="71717"/>
    <lineage>
        <taxon>Eukaryota</taxon>
        <taxon>Fungi</taxon>
        <taxon>Dikarya</taxon>
        <taxon>Basidiomycota</taxon>
        <taxon>Agaricomycotina</taxon>
        <taxon>Agaricomycetes</taxon>
        <taxon>Agaricomycetidae</taxon>
        <taxon>Agaricales</taxon>
        <taxon>Agaricineae</taxon>
        <taxon>Psathyrellaceae</taxon>
        <taxon>Coprinellus</taxon>
    </lineage>
</organism>
<accession>A0A4Y7SUM3</accession>
<feature type="compositionally biased region" description="Basic and acidic residues" evidence="1">
    <location>
        <begin position="49"/>
        <end position="60"/>
    </location>
</feature>
<dbReference type="AlphaFoldDB" id="A0A4Y7SUM3"/>
<reference evidence="2 3" key="1">
    <citation type="journal article" date="2019" name="Nat. Ecol. Evol.">
        <title>Megaphylogeny resolves global patterns of mushroom evolution.</title>
        <authorList>
            <person name="Varga T."/>
            <person name="Krizsan K."/>
            <person name="Foldi C."/>
            <person name="Dima B."/>
            <person name="Sanchez-Garcia M."/>
            <person name="Sanchez-Ramirez S."/>
            <person name="Szollosi G.J."/>
            <person name="Szarkandi J.G."/>
            <person name="Papp V."/>
            <person name="Albert L."/>
            <person name="Andreopoulos W."/>
            <person name="Angelini C."/>
            <person name="Antonin V."/>
            <person name="Barry K.W."/>
            <person name="Bougher N.L."/>
            <person name="Buchanan P."/>
            <person name="Buyck B."/>
            <person name="Bense V."/>
            <person name="Catcheside P."/>
            <person name="Chovatia M."/>
            <person name="Cooper J."/>
            <person name="Damon W."/>
            <person name="Desjardin D."/>
            <person name="Finy P."/>
            <person name="Geml J."/>
            <person name="Haridas S."/>
            <person name="Hughes K."/>
            <person name="Justo A."/>
            <person name="Karasinski D."/>
            <person name="Kautmanova I."/>
            <person name="Kiss B."/>
            <person name="Kocsube S."/>
            <person name="Kotiranta H."/>
            <person name="LaButti K.M."/>
            <person name="Lechner B.E."/>
            <person name="Liimatainen K."/>
            <person name="Lipzen A."/>
            <person name="Lukacs Z."/>
            <person name="Mihaltcheva S."/>
            <person name="Morgado L.N."/>
            <person name="Niskanen T."/>
            <person name="Noordeloos M.E."/>
            <person name="Ohm R.A."/>
            <person name="Ortiz-Santana B."/>
            <person name="Ovrebo C."/>
            <person name="Racz N."/>
            <person name="Riley R."/>
            <person name="Savchenko A."/>
            <person name="Shiryaev A."/>
            <person name="Soop K."/>
            <person name="Spirin V."/>
            <person name="Szebenyi C."/>
            <person name="Tomsovsky M."/>
            <person name="Tulloss R.E."/>
            <person name="Uehling J."/>
            <person name="Grigoriev I.V."/>
            <person name="Vagvolgyi C."/>
            <person name="Papp T."/>
            <person name="Martin F.M."/>
            <person name="Miettinen O."/>
            <person name="Hibbett D.S."/>
            <person name="Nagy L.G."/>
        </authorList>
    </citation>
    <scope>NUCLEOTIDE SEQUENCE [LARGE SCALE GENOMIC DNA]</scope>
    <source>
        <strain evidence="2 3">FP101781</strain>
    </source>
</reference>
<evidence type="ECO:0000256" key="1">
    <source>
        <dbReference type="SAM" id="MobiDB-lite"/>
    </source>
</evidence>
<proteinExistence type="predicted"/>
<evidence type="ECO:0000313" key="2">
    <source>
        <dbReference type="EMBL" id="TEB25566.1"/>
    </source>
</evidence>
<gene>
    <name evidence="2" type="ORF">FA13DRAFT_1713823</name>
</gene>